<protein>
    <submittedName>
        <fullName evidence="2">Uncharacterized protein</fullName>
    </submittedName>
</protein>
<evidence type="ECO:0000313" key="2">
    <source>
        <dbReference type="WBParaSite" id="PS1159_v2.g4726.t1"/>
    </source>
</evidence>
<dbReference type="WBParaSite" id="PS1159_v2.g4726.t1">
    <property type="protein sequence ID" value="PS1159_v2.g4726.t1"/>
    <property type="gene ID" value="PS1159_v2.g4726"/>
</dbReference>
<accession>A0AC35GF21</accession>
<dbReference type="Proteomes" id="UP000887580">
    <property type="component" value="Unplaced"/>
</dbReference>
<name>A0AC35GF21_9BILA</name>
<sequence length="104" mass="11700">KGKNDKSLNIASKSTLSLHISAYKNGIEDTDELKVLSANTKEKFEKNNLIQNDTKSFDPLSQFYGAFEFPRQMKDKISMPGIMKFKASQKLAKPNTKTVSLDKV</sequence>
<organism evidence="1 2">
    <name type="scientific">Panagrolaimus sp. PS1159</name>
    <dbReference type="NCBI Taxonomy" id="55785"/>
    <lineage>
        <taxon>Eukaryota</taxon>
        <taxon>Metazoa</taxon>
        <taxon>Ecdysozoa</taxon>
        <taxon>Nematoda</taxon>
        <taxon>Chromadorea</taxon>
        <taxon>Rhabditida</taxon>
        <taxon>Tylenchina</taxon>
        <taxon>Panagrolaimomorpha</taxon>
        <taxon>Panagrolaimoidea</taxon>
        <taxon>Panagrolaimidae</taxon>
        <taxon>Panagrolaimus</taxon>
    </lineage>
</organism>
<reference evidence="2" key="1">
    <citation type="submission" date="2022-11" db="UniProtKB">
        <authorList>
            <consortium name="WormBaseParasite"/>
        </authorList>
    </citation>
    <scope>IDENTIFICATION</scope>
</reference>
<proteinExistence type="predicted"/>
<evidence type="ECO:0000313" key="1">
    <source>
        <dbReference type="Proteomes" id="UP000887580"/>
    </source>
</evidence>